<dbReference type="Proteomes" id="UP001381693">
    <property type="component" value="Unassembled WGS sequence"/>
</dbReference>
<keyword evidence="1" id="KW-0732">Signal</keyword>
<evidence type="ECO:0000259" key="2">
    <source>
        <dbReference type="PROSITE" id="PS50041"/>
    </source>
</evidence>
<dbReference type="InterPro" id="IPR001304">
    <property type="entry name" value="C-type_lectin-like"/>
</dbReference>
<dbReference type="PROSITE" id="PS50041">
    <property type="entry name" value="C_TYPE_LECTIN_2"/>
    <property type="match status" value="2"/>
</dbReference>
<dbReference type="AlphaFoldDB" id="A0AAN8ZWW0"/>
<proteinExistence type="predicted"/>
<dbReference type="EMBL" id="JAXCGZ010019053">
    <property type="protein sequence ID" value="KAK7066713.1"/>
    <property type="molecule type" value="Genomic_DNA"/>
</dbReference>
<evidence type="ECO:0000313" key="3">
    <source>
        <dbReference type="EMBL" id="KAK7066713.1"/>
    </source>
</evidence>
<dbReference type="CDD" id="cd00037">
    <property type="entry name" value="CLECT"/>
    <property type="match status" value="2"/>
</dbReference>
<feature type="domain" description="C-type lectin" evidence="2">
    <location>
        <begin position="180"/>
        <end position="305"/>
    </location>
</feature>
<dbReference type="InterPro" id="IPR016187">
    <property type="entry name" value="CTDL_fold"/>
</dbReference>
<feature type="signal peptide" evidence="1">
    <location>
        <begin position="1"/>
        <end position="19"/>
    </location>
</feature>
<dbReference type="SUPFAM" id="SSF56436">
    <property type="entry name" value="C-type lectin-like"/>
    <property type="match status" value="2"/>
</dbReference>
<dbReference type="Gene3D" id="3.10.100.10">
    <property type="entry name" value="Mannose-Binding Protein A, subunit A"/>
    <property type="match status" value="2"/>
</dbReference>
<organism evidence="3 4">
    <name type="scientific">Halocaridina rubra</name>
    <name type="common">Hawaiian red shrimp</name>
    <dbReference type="NCBI Taxonomy" id="373956"/>
    <lineage>
        <taxon>Eukaryota</taxon>
        <taxon>Metazoa</taxon>
        <taxon>Ecdysozoa</taxon>
        <taxon>Arthropoda</taxon>
        <taxon>Crustacea</taxon>
        <taxon>Multicrustacea</taxon>
        <taxon>Malacostraca</taxon>
        <taxon>Eumalacostraca</taxon>
        <taxon>Eucarida</taxon>
        <taxon>Decapoda</taxon>
        <taxon>Pleocyemata</taxon>
        <taxon>Caridea</taxon>
        <taxon>Atyoidea</taxon>
        <taxon>Atyidae</taxon>
        <taxon>Halocaridina</taxon>
    </lineage>
</organism>
<dbReference type="Pfam" id="PF00059">
    <property type="entry name" value="Lectin_C"/>
    <property type="match status" value="2"/>
</dbReference>
<dbReference type="PANTHER" id="PTHR22801:SF63">
    <property type="entry name" value="C-TYPE LECTIN DOMAIN-CONTAINING PROTEIN"/>
    <property type="match status" value="1"/>
</dbReference>
<evidence type="ECO:0000256" key="1">
    <source>
        <dbReference type="SAM" id="SignalP"/>
    </source>
</evidence>
<dbReference type="InterPro" id="IPR050801">
    <property type="entry name" value="Ca-Dep_Lectins_ImmuneDev"/>
</dbReference>
<sequence>MLRLLTCFTVFAAIHGGFSKTLLEQSCQYEHIGDQCLFFANFAEEPQENAIAWCNGLGGRLVKIKTATQMKNIAQYLLASNSTYSGSFWVDGSDAAQEDVWVYSSGELMPFGTPFWGATSFQRQPSHNGNCATINEDIFYYINDQDCDDLAYTLCEMPFTFQQKDAESENIVCPPPYQPFGSMCLTIETQEIVSWEEGLLLCQLLSGSLAFVNDVETLRDIYMYLHQEGLEDYSFWLGGSEIAHEGYWTWNDGSPVPMGTPFWGLETWSTQEPNVDSGNCLGLQASGWHYFRDVPCHTSQYPICMPL</sequence>
<feature type="chain" id="PRO_5042902478" description="C-type lectin domain-containing protein" evidence="1">
    <location>
        <begin position="20"/>
        <end position="307"/>
    </location>
</feature>
<protein>
    <recommendedName>
        <fullName evidence="2">C-type lectin domain-containing protein</fullName>
    </recommendedName>
</protein>
<evidence type="ECO:0000313" key="4">
    <source>
        <dbReference type="Proteomes" id="UP001381693"/>
    </source>
</evidence>
<feature type="domain" description="C-type lectin" evidence="2">
    <location>
        <begin position="32"/>
        <end position="156"/>
    </location>
</feature>
<comment type="caution">
    <text evidence="3">The sequence shown here is derived from an EMBL/GenBank/DDBJ whole genome shotgun (WGS) entry which is preliminary data.</text>
</comment>
<dbReference type="InterPro" id="IPR016186">
    <property type="entry name" value="C-type_lectin-like/link_sf"/>
</dbReference>
<reference evidence="3 4" key="1">
    <citation type="submission" date="2023-11" db="EMBL/GenBank/DDBJ databases">
        <title>Halocaridina rubra genome assembly.</title>
        <authorList>
            <person name="Smith C."/>
        </authorList>
    </citation>
    <scope>NUCLEOTIDE SEQUENCE [LARGE SCALE GENOMIC DNA]</scope>
    <source>
        <strain evidence="3">EP-1</strain>
        <tissue evidence="3">Whole</tissue>
    </source>
</reference>
<dbReference type="PANTHER" id="PTHR22801">
    <property type="entry name" value="LITHOSTATHINE"/>
    <property type="match status" value="1"/>
</dbReference>
<keyword evidence="4" id="KW-1185">Reference proteome</keyword>
<accession>A0AAN8ZWW0</accession>
<gene>
    <name evidence="3" type="ORF">SK128_027991</name>
</gene>
<dbReference type="SMART" id="SM00034">
    <property type="entry name" value="CLECT"/>
    <property type="match status" value="2"/>
</dbReference>
<name>A0AAN8ZWW0_HALRR</name>